<proteinExistence type="predicted"/>
<dbReference type="Pfam" id="PF08457">
    <property type="entry name" value="Sfi1"/>
    <property type="match status" value="2"/>
</dbReference>
<feature type="region of interest" description="Disordered" evidence="1">
    <location>
        <begin position="106"/>
        <end position="210"/>
    </location>
</feature>
<dbReference type="OMA" id="WRIKLES"/>
<evidence type="ECO:0000313" key="4">
    <source>
        <dbReference type="Proteomes" id="UP000012174"/>
    </source>
</evidence>
<dbReference type="KEGG" id="ela:UCREL1_8858"/>
<keyword evidence="4" id="KW-1185">Reference proteome</keyword>
<feature type="region of interest" description="Disordered" evidence="1">
    <location>
        <begin position="511"/>
        <end position="538"/>
    </location>
</feature>
<feature type="region of interest" description="Disordered" evidence="1">
    <location>
        <begin position="455"/>
        <end position="479"/>
    </location>
</feature>
<name>M7SJ61_EUTLA</name>
<feature type="compositionally biased region" description="Basic and acidic residues" evidence="1">
    <location>
        <begin position="511"/>
        <end position="525"/>
    </location>
</feature>
<reference evidence="4" key="1">
    <citation type="journal article" date="2013" name="Genome Announc.">
        <title>Draft genome sequence of the grapevine dieback fungus Eutypa lata UCR-EL1.</title>
        <authorList>
            <person name="Blanco-Ulate B."/>
            <person name="Rolshausen P.E."/>
            <person name="Cantu D."/>
        </authorList>
    </citation>
    <scope>NUCLEOTIDE SEQUENCE [LARGE SCALE GENOMIC DNA]</scope>
    <source>
        <strain evidence="4">UCR-EL1</strain>
    </source>
</reference>
<evidence type="ECO:0000259" key="2">
    <source>
        <dbReference type="Pfam" id="PF08457"/>
    </source>
</evidence>
<dbReference type="HOGENOM" id="CLU_303278_0_0_1"/>
<feature type="domain" description="Sfi1 spindle body" evidence="2">
    <location>
        <begin position="554"/>
        <end position="605"/>
    </location>
</feature>
<feature type="region of interest" description="Disordered" evidence="1">
    <location>
        <begin position="1008"/>
        <end position="1029"/>
    </location>
</feature>
<organism evidence="3 4">
    <name type="scientific">Eutypa lata (strain UCR-EL1)</name>
    <name type="common">Grapevine dieback disease fungus</name>
    <name type="synonym">Eutypa armeniacae</name>
    <dbReference type="NCBI Taxonomy" id="1287681"/>
    <lineage>
        <taxon>Eukaryota</taxon>
        <taxon>Fungi</taxon>
        <taxon>Dikarya</taxon>
        <taxon>Ascomycota</taxon>
        <taxon>Pezizomycotina</taxon>
        <taxon>Sordariomycetes</taxon>
        <taxon>Xylariomycetidae</taxon>
        <taxon>Xylariales</taxon>
        <taxon>Diatrypaceae</taxon>
        <taxon>Eutypa</taxon>
    </lineage>
</organism>
<evidence type="ECO:0000256" key="1">
    <source>
        <dbReference type="SAM" id="MobiDB-lite"/>
    </source>
</evidence>
<feature type="domain" description="Sfi1 spindle body" evidence="2">
    <location>
        <begin position="764"/>
        <end position="994"/>
    </location>
</feature>
<feature type="compositionally biased region" description="Gly residues" evidence="1">
    <location>
        <begin position="1071"/>
        <end position="1083"/>
    </location>
</feature>
<feature type="region of interest" description="Disordered" evidence="1">
    <location>
        <begin position="1067"/>
        <end position="1137"/>
    </location>
</feature>
<feature type="region of interest" description="Disordered" evidence="1">
    <location>
        <begin position="388"/>
        <end position="413"/>
    </location>
</feature>
<sequence>MALTLRVLPSYSPMIVTNIKILYDIVVRAEELLPTLPESYRRPIPALLKAYNEVLPEYGIHPEDDHQISKLVFKVGGVFGRGSLMDKFKTALSRMNITLELDVPQLHPAGTDDEFPDSYSMSDDVSISHGVPGHPASGEESDGDYPGTDNGRDYYSNGGETSDYTIPRDDLGSQLDENDSYTIPRSEHDVHFDDPVGKVDNARDSDAAQSRIEQNLEHSAIAFHERYHTKFTVLTALRQWQMYSESLNLRWSQYREALESDMVGVVEDTFRAWRMLSAEAEEVLPPDLPSNIYSKRTEQIAARTYQIFATKNAFSRWRRRAKERCRRREQQEVRDEPLDPLERVAVKAHETLMLSRAFVRWSNRSTQEAKKARMAAKIYEMSLKSKAFGPRRRPDESLFDQTPPDEDLEPEIPSQEAPALTEEDELFYGDSRSAEMQQKAEMARKLFLMRSLAKRTSEAQKPDREEVGAVAANEEATSDGKEYDHLHETQQSVQLTQQLFSIKALAIRRKESSRERDASKPEKGRVVPTEPAAKNSASGIFTEKSDDKIEDELDEKTLLARRHILRMRFFNAWESYTLSHVTKVKEFAVQKTIEPWRERVTELHDTECRYTRDRQNRVLRGTVSAWVHSSRQSEDLEEKTGRAGQRLRVEHVLKPWIAASREKQKLSEKKSWAFNVWFDHEDDEALLEIMADQQCFSQRAGGALRHWKVARDAKSARRTVFKTYSDRAVYYYNVTSALRAWKAAARETAIQKSMKTEALEIWQKAWQDELPRQEEMRSWAADIHFTSSAAKALPIWRAAAQQTAEIQEQRQNYAEKADYYYKTKGTLSAWRVLAQARHKKNIKKAHSEARRMIKKGMGERCIARWRAQLQPSFDRFEALNGTLDEIVIQREWGQVERAFDAWHDRAVEQAGLRSASDMRHKQKTLDQWRDVAADRGQLGGDAAAYWREKAQARALRGWSLAALQRTGRKHTVANLCEKRERRLLRGGFDAWFGRAEEVKILRAGNDVTARGDDGGDDYSDGGGSGDFYGADHDHNQVVVGNARQETAAQSQNQARGLLHTWQAAAASTGARGRGGGGGGGGGQEVFSSPSKGKANARVNNVSVPVPMVNVGVGREGSGSGSDSGPGLEVRCERKREG</sequence>
<feature type="compositionally biased region" description="Gly residues" evidence="1">
    <location>
        <begin position="1113"/>
        <end position="1123"/>
    </location>
</feature>
<dbReference type="InterPro" id="IPR013665">
    <property type="entry name" value="Sfi1_dom"/>
</dbReference>
<dbReference type="EMBL" id="KB707114">
    <property type="protein sequence ID" value="EMR64197.1"/>
    <property type="molecule type" value="Genomic_DNA"/>
</dbReference>
<gene>
    <name evidence="3" type="ORF">UCREL1_8858</name>
</gene>
<protein>
    <submittedName>
        <fullName evidence="3">Putative centrin-binding protein sfi1 protein</fullName>
    </submittedName>
</protein>
<accession>M7SJ61</accession>
<evidence type="ECO:0000313" key="3">
    <source>
        <dbReference type="EMBL" id="EMR64197.1"/>
    </source>
</evidence>
<dbReference type="eggNOG" id="KOG4775">
    <property type="taxonomic scope" value="Eukaryota"/>
</dbReference>
<dbReference type="Proteomes" id="UP000012174">
    <property type="component" value="Unassembled WGS sequence"/>
</dbReference>
<feature type="compositionally biased region" description="Basic and acidic residues" evidence="1">
    <location>
        <begin position="185"/>
        <end position="206"/>
    </location>
</feature>
<dbReference type="STRING" id="1287681.M7SJ61"/>
<dbReference type="AlphaFoldDB" id="M7SJ61"/>
<feature type="compositionally biased region" description="Basic and acidic residues" evidence="1">
    <location>
        <begin position="455"/>
        <end position="467"/>
    </location>
</feature>
<dbReference type="OrthoDB" id="5215300at2759"/>
<feature type="compositionally biased region" description="Low complexity" evidence="1">
    <location>
        <begin position="1098"/>
        <end position="1112"/>
    </location>
</feature>